<dbReference type="SUPFAM" id="SSF52047">
    <property type="entry name" value="RNI-like"/>
    <property type="match status" value="1"/>
</dbReference>
<dbReference type="SUPFAM" id="SSF56112">
    <property type="entry name" value="Protein kinase-like (PK-like)"/>
    <property type="match status" value="1"/>
</dbReference>
<keyword evidence="1" id="KW-0433">Leucine-rich repeat</keyword>
<feature type="compositionally biased region" description="Basic and acidic residues" evidence="3">
    <location>
        <begin position="416"/>
        <end position="438"/>
    </location>
</feature>
<dbReference type="PROSITE" id="PS50011">
    <property type="entry name" value="PROTEIN_KINASE_DOM"/>
    <property type="match status" value="1"/>
</dbReference>
<dbReference type="InterPro" id="IPR003591">
    <property type="entry name" value="Leu-rich_rpt_typical-subtyp"/>
</dbReference>
<dbReference type="Gene3D" id="3.80.10.10">
    <property type="entry name" value="Ribonuclease Inhibitor"/>
    <property type="match status" value="2"/>
</dbReference>
<feature type="region of interest" description="Disordered" evidence="3">
    <location>
        <begin position="285"/>
        <end position="344"/>
    </location>
</feature>
<dbReference type="InterPro" id="IPR051681">
    <property type="entry name" value="Ser/Thr_Kinases-Pseudokinases"/>
</dbReference>
<evidence type="ECO:0000256" key="3">
    <source>
        <dbReference type="SAM" id="MobiDB-lite"/>
    </source>
</evidence>
<dbReference type="Pfam" id="PF00069">
    <property type="entry name" value="Pkinase"/>
    <property type="match status" value="1"/>
</dbReference>
<dbReference type="InterPro" id="IPR000719">
    <property type="entry name" value="Prot_kinase_dom"/>
</dbReference>
<dbReference type="Gene3D" id="1.10.510.10">
    <property type="entry name" value="Transferase(Phosphotransferase) domain 1"/>
    <property type="match status" value="1"/>
</dbReference>
<evidence type="ECO:0000256" key="2">
    <source>
        <dbReference type="ARBA" id="ARBA00022737"/>
    </source>
</evidence>
<keyword evidence="6" id="KW-1185">Reference proteome</keyword>
<keyword evidence="2" id="KW-0677">Repeat</keyword>
<evidence type="ECO:0000313" key="5">
    <source>
        <dbReference type="EMBL" id="CAK9050325.1"/>
    </source>
</evidence>
<gene>
    <name evidence="5" type="ORF">SCF082_LOCUS27767</name>
</gene>
<dbReference type="Proteomes" id="UP001642464">
    <property type="component" value="Unassembled WGS sequence"/>
</dbReference>
<dbReference type="GO" id="GO:0016301">
    <property type="term" value="F:kinase activity"/>
    <property type="evidence" value="ECO:0007669"/>
    <property type="project" value="UniProtKB-KW"/>
</dbReference>
<evidence type="ECO:0000256" key="1">
    <source>
        <dbReference type="ARBA" id="ARBA00022614"/>
    </source>
</evidence>
<dbReference type="PROSITE" id="PS51450">
    <property type="entry name" value="LRR"/>
    <property type="match status" value="2"/>
</dbReference>
<reference evidence="5 6" key="1">
    <citation type="submission" date="2024-02" db="EMBL/GenBank/DDBJ databases">
        <authorList>
            <person name="Chen Y."/>
            <person name="Shah S."/>
            <person name="Dougan E. K."/>
            <person name="Thang M."/>
            <person name="Chan C."/>
        </authorList>
    </citation>
    <scope>NUCLEOTIDE SEQUENCE [LARGE SCALE GENOMIC DNA]</scope>
</reference>
<dbReference type="Pfam" id="PF13855">
    <property type="entry name" value="LRR_8"/>
    <property type="match status" value="1"/>
</dbReference>
<comment type="caution">
    <text evidence="5">The sequence shown here is derived from an EMBL/GenBank/DDBJ whole genome shotgun (WGS) entry which is preliminary data.</text>
</comment>
<feature type="region of interest" description="Disordered" evidence="3">
    <location>
        <begin position="416"/>
        <end position="449"/>
    </location>
</feature>
<feature type="compositionally biased region" description="Polar residues" evidence="3">
    <location>
        <begin position="439"/>
        <end position="448"/>
    </location>
</feature>
<dbReference type="SMART" id="SM00369">
    <property type="entry name" value="LRR_TYP"/>
    <property type="match status" value="2"/>
</dbReference>
<dbReference type="SMART" id="SM00220">
    <property type="entry name" value="S_TKc"/>
    <property type="match status" value="1"/>
</dbReference>
<evidence type="ECO:0000259" key="4">
    <source>
        <dbReference type="PROSITE" id="PS50011"/>
    </source>
</evidence>
<evidence type="ECO:0000313" key="6">
    <source>
        <dbReference type="Proteomes" id="UP001642464"/>
    </source>
</evidence>
<feature type="domain" description="Protein kinase" evidence="4">
    <location>
        <begin position="458"/>
        <end position="676"/>
    </location>
</feature>
<name>A0ABP0MFT0_9DINO</name>
<dbReference type="PANTHER" id="PTHR44329">
    <property type="entry name" value="SERINE/THREONINE-PROTEIN KINASE TNNI3K-RELATED"/>
    <property type="match status" value="1"/>
</dbReference>
<dbReference type="PRINTS" id="PR00019">
    <property type="entry name" value="LEURICHRPT"/>
</dbReference>
<dbReference type="InterPro" id="IPR001611">
    <property type="entry name" value="Leu-rich_rpt"/>
</dbReference>
<dbReference type="Gene3D" id="3.30.200.20">
    <property type="entry name" value="Phosphorylase Kinase, domain 1"/>
    <property type="match status" value="1"/>
</dbReference>
<sequence>MAAEWPDSLHLQVLRHLGSSEEVWGYLPYGLLCRACRLATALPCLWRRLDFTDAPVEQPWRLLHQHQEVQQLILRGLPLEDKILQELLAKLPELELLDLGRCCELTPSCASSLALPKLQSLSLDGMATLEDTHVRQLLEHCPKLSRLDLRFCERLSDSKFFAVGSALVLGIRVRLQENAFGSESAVTIVRHDLDLSRRGLKTWPVELFNLRQLESLDVSGNELSSVDPNLTQLEALEELDLSGNKLESLPSQVVATLRSLRSLVLDGNPCAAALSPAQLRQLARPGRVPGQTPAQVISGYLNPSPAPPAHDARPTPSFTGASPSFVADFEDDAPLPSPPPPPQEMWGVQQLRARVAELERAAVSTDGSALRATEGAASGKPSWLSDRGSLAATLPSRRGLGALNQEDEAGDLRNQLKEEQRRSKRLEQQVQRLTDRLSEQSMTGSSKGSLPHFEMAEVQLGEILNQGGFSVVHKGSWHGTKVAVKKLFDPNISHELLAEFDNEVQKLEMLRHPNILMPLALHRKPPALCLIMELVDGGSYFQLLHAPHQFASASGPLSLGFQEHLNILDPSATALAFLHARGIAHRDIKSHNVLLSPHLEVKLCDFGLSRLKSELMTGALQFAGTPSYMAPEVFRNAKYTESVDVFAFGTLLWEAMSHDIPFANLDPADIRDRVIE</sequence>
<proteinExistence type="predicted"/>
<keyword evidence="5" id="KW-0808">Transferase</keyword>
<dbReference type="PROSITE" id="PS00108">
    <property type="entry name" value="PROTEIN_KINASE_ST"/>
    <property type="match status" value="1"/>
</dbReference>
<accession>A0ABP0MFT0</accession>
<protein>
    <submittedName>
        <fullName evidence="5">Probable serine/threonine-protein kinase DDB_G0267514</fullName>
    </submittedName>
</protein>
<feature type="region of interest" description="Disordered" evidence="3">
    <location>
        <begin position="363"/>
        <end position="387"/>
    </location>
</feature>
<dbReference type="PANTHER" id="PTHR44329:SF289">
    <property type="entry name" value="SERINE_THREONINE-PROTEIN KINASE VIK"/>
    <property type="match status" value="1"/>
</dbReference>
<feature type="non-terminal residue" evidence="5">
    <location>
        <position position="676"/>
    </location>
</feature>
<organism evidence="5 6">
    <name type="scientific">Durusdinium trenchii</name>
    <dbReference type="NCBI Taxonomy" id="1381693"/>
    <lineage>
        <taxon>Eukaryota</taxon>
        <taxon>Sar</taxon>
        <taxon>Alveolata</taxon>
        <taxon>Dinophyceae</taxon>
        <taxon>Suessiales</taxon>
        <taxon>Symbiodiniaceae</taxon>
        <taxon>Durusdinium</taxon>
    </lineage>
</organism>
<dbReference type="InterPro" id="IPR011009">
    <property type="entry name" value="Kinase-like_dom_sf"/>
</dbReference>
<dbReference type="InterPro" id="IPR032675">
    <property type="entry name" value="LRR_dom_sf"/>
</dbReference>
<dbReference type="EMBL" id="CAXAMM010021646">
    <property type="protein sequence ID" value="CAK9050325.1"/>
    <property type="molecule type" value="Genomic_DNA"/>
</dbReference>
<dbReference type="InterPro" id="IPR008271">
    <property type="entry name" value="Ser/Thr_kinase_AS"/>
</dbReference>
<keyword evidence="5" id="KW-0418">Kinase</keyword>